<evidence type="ECO:0000256" key="2">
    <source>
        <dbReference type="ARBA" id="ARBA00022971"/>
    </source>
</evidence>
<dbReference type="Gene3D" id="3.30.930.30">
    <property type="match status" value="1"/>
</dbReference>
<accession>A0A1X7H6N5</accession>
<comment type="similarity">
    <text evidence="1">Belongs to the MobA/MobL family.</text>
</comment>
<proteinExistence type="inferred from homology"/>
<dbReference type="OrthoDB" id="1634048at2"/>
<dbReference type="AlphaFoldDB" id="A0A1X7H6N5"/>
<keyword evidence="5" id="KW-1185">Reference proteome</keyword>
<dbReference type="Proteomes" id="UP000192911">
    <property type="component" value="Unassembled WGS sequence"/>
</dbReference>
<evidence type="ECO:0000256" key="1">
    <source>
        <dbReference type="ARBA" id="ARBA00010873"/>
    </source>
</evidence>
<organism evidence="4 5">
    <name type="scientific">Trinickia caryophylli</name>
    <name type="common">Paraburkholderia caryophylli</name>
    <dbReference type="NCBI Taxonomy" id="28094"/>
    <lineage>
        <taxon>Bacteria</taxon>
        <taxon>Pseudomonadati</taxon>
        <taxon>Pseudomonadota</taxon>
        <taxon>Betaproteobacteria</taxon>
        <taxon>Burkholderiales</taxon>
        <taxon>Burkholderiaceae</taxon>
        <taxon>Trinickia</taxon>
    </lineage>
</organism>
<dbReference type="EMBL" id="FXAH01000022">
    <property type="protein sequence ID" value="SMF80576.1"/>
    <property type="molecule type" value="Genomic_DNA"/>
</dbReference>
<keyword evidence="2" id="KW-0184">Conjugation</keyword>
<name>A0A1X7H6N5_TRICW</name>
<evidence type="ECO:0000259" key="3">
    <source>
        <dbReference type="Pfam" id="PF03389"/>
    </source>
</evidence>
<reference evidence="5" key="1">
    <citation type="submission" date="2017-04" db="EMBL/GenBank/DDBJ databases">
        <authorList>
            <person name="Varghese N."/>
            <person name="Submissions S."/>
        </authorList>
    </citation>
    <scope>NUCLEOTIDE SEQUENCE [LARGE SCALE GENOMIC DNA]</scope>
    <source>
        <strain evidence="5">Ballard 720</strain>
    </source>
</reference>
<dbReference type="GeneID" id="95550009"/>
<evidence type="ECO:0000313" key="5">
    <source>
        <dbReference type="Proteomes" id="UP000192911"/>
    </source>
</evidence>
<dbReference type="RefSeq" id="WP_085230628.1">
    <property type="nucleotide sequence ID" value="NZ_BSQD01000009.1"/>
</dbReference>
<dbReference type="Pfam" id="PF03389">
    <property type="entry name" value="MobA_MobL"/>
    <property type="match status" value="1"/>
</dbReference>
<evidence type="ECO:0000313" key="4">
    <source>
        <dbReference type="EMBL" id="SMF80576.1"/>
    </source>
</evidence>
<sequence>MASYHMALKSHGKGKAADRSKYISRQGKYNDRTEDLVATGSGNFPDAANGNPCSFWNNADKHERANGSACREFVLALPGELTLEQHKEVLHQFIDAVIGDKPYEYAIHRPNGAISGTSNPHAHVLISDRVSDGIDRPLEQIFRRYNPHYPSRGGCRKDSGGKPAHILREELIAKRRLWADVQNAALEKYGHAARVDHRTLEQQGINRAPEYHLGPARIKNMSNEAKEQYVARRQATDGE</sequence>
<feature type="domain" description="MobA/MobL protein" evidence="3">
    <location>
        <begin position="51"/>
        <end position="217"/>
    </location>
</feature>
<dbReference type="STRING" id="28094.SAMN06295900_12267"/>
<protein>
    <submittedName>
        <fullName evidence="4">MobA/MobL family protein</fullName>
    </submittedName>
</protein>
<gene>
    <name evidence="4" type="ORF">SAMN06295900_12267</name>
</gene>
<dbReference type="InterPro" id="IPR005053">
    <property type="entry name" value="MobA_MobL"/>
</dbReference>